<dbReference type="SUPFAM" id="SSF55729">
    <property type="entry name" value="Acyl-CoA N-acyltransferases (Nat)"/>
    <property type="match status" value="1"/>
</dbReference>
<sequence>MADDGEHGLWQFRPARRGLQAGDYTASQIEGALGTVLGLDTLLIEDQTYFVAETVEKTGEMRIAGCGGWSRRKTLCGSDQAPGRDAGFLDPGQDAAKIRAIFVHPDFARRGLGSAILAHVEAQAVAAGFRSFEMGSTLTGVPLYRLKGYVAMETFGIALPNGDSLPVVRMTKNPNSEAE</sequence>
<gene>
    <name evidence="2" type="ORF">CARN6_2005</name>
</gene>
<protein>
    <submittedName>
        <fullName evidence="2">GCN5-related N-acetyltransferase</fullName>
    </submittedName>
</protein>
<dbReference type="Gene3D" id="3.40.630.30">
    <property type="match status" value="1"/>
</dbReference>
<dbReference type="InterPro" id="IPR016181">
    <property type="entry name" value="Acyl_CoA_acyltransferase"/>
</dbReference>
<dbReference type="EMBL" id="CABQ01000232">
    <property type="protein sequence ID" value="CBI08531.1"/>
    <property type="molecule type" value="Genomic_DNA"/>
</dbReference>
<dbReference type="InterPro" id="IPR000182">
    <property type="entry name" value="GNAT_dom"/>
</dbReference>
<dbReference type="Pfam" id="PF00583">
    <property type="entry name" value="Acetyltransf_1"/>
    <property type="match status" value="1"/>
</dbReference>
<dbReference type="AlphaFoldDB" id="E6QMR0"/>
<name>E6QMR0_9ZZZZ</name>
<organism evidence="2">
    <name type="scientific">mine drainage metagenome</name>
    <dbReference type="NCBI Taxonomy" id="410659"/>
    <lineage>
        <taxon>unclassified sequences</taxon>
        <taxon>metagenomes</taxon>
        <taxon>ecological metagenomes</taxon>
    </lineage>
</organism>
<proteinExistence type="predicted"/>
<keyword evidence="2" id="KW-0808">Transferase</keyword>
<dbReference type="GO" id="GO:0016747">
    <property type="term" value="F:acyltransferase activity, transferring groups other than amino-acyl groups"/>
    <property type="evidence" value="ECO:0007669"/>
    <property type="project" value="InterPro"/>
</dbReference>
<dbReference type="PROSITE" id="PS51186">
    <property type="entry name" value="GNAT"/>
    <property type="match status" value="1"/>
</dbReference>
<evidence type="ECO:0000313" key="2">
    <source>
        <dbReference type="EMBL" id="CBI08531.1"/>
    </source>
</evidence>
<accession>E6QMR0</accession>
<feature type="domain" description="N-acetyltransferase" evidence="1">
    <location>
        <begin position="29"/>
        <end position="175"/>
    </location>
</feature>
<comment type="caution">
    <text evidence="2">The sequence shown here is derived from an EMBL/GenBank/DDBJ whole genome shotgun (WGS) entry which is preliminary data.</text>
</comment>
<reference evidence="2" key="1">
    <citation type="submission" date="2009-10" db="EMBL/GenBank/DDBJ databases">
        <title>Diversity of trophic interactions inside an arsenic-rich microbial ecosystem.</title>
        <authorList>
            <person name="Bertin P.N."/>
            <person name="Heinrich-Salmeron A."/>
            <person name="Pelletier E."/>
            <person name="Goulhen-Chollet F."/>
            <person name="Arsene-Ploetze F."/>
            <person name="Gallien S."/>
            <person name="Calteau A."/>
            <person name="Vallenet D."/>
            <person name="Casiot C."/>
            <person name="Chane-Woon-Ming B."/>
            <person name="Giloteaux L."/>
            <person name="Barakat M."/>
            <person name="Bonnefoy V."/>
            <person name="Bruneel O."/>
            <person name="Chandler M."/>
            <person name="Cleiss J."/>
            <person name="Duran R."/>
            <person name="Elbaz-Poulichet F."/>
            <person name="Fonknechten N."/>
            <person name="Lauga B."/>
            <person name="Mornico D."/>
            <person name="Ortet P."/>
            <person name="Schaeffer C."/>
            <person name="Siguier P."/>
            <person name="Alexander Thil Smith A."/>
            <person name="Van Dorsselaer A."/>
            <person name="Weissenbach J."/>
            <person name="Medigue C."/>
            <person name="Le Paslier D."/>
        </authorList>
    </citation>
    <scope>NUCLEOTIDE SEQUENCE</scope>
</reference>
<evidence type="ECO:0000259" key="1">
    <source>
        <dbReference type="PROSITE" id="PS51186"/>
    </source>
</evidence>
<dbReference type="CDD" id="cd04301">
    <property type="entry name" value="NAT_SF"/>
    <property type="match status" value="1"/>
</dbReference>